<comment type="subcellular location">
    <subcellularLocation>
        <location evidence="1">Cell membrane</location>
        <topology evidence="1">Multi-pass membrane protein</topology>
    </subcellularLocation>
</comment>
<evidence type="ECO:0000256" key="1">
    <source>
        <dbReference type="ARBA" id="ARBA00004651"/>
    </source>
</evidence>
<evidence type="ECO:0000256" key="9">
    <source>
        <dbReference type="SAM" id="Phobius"/>
    </source>
</evidence>
<dbReference type="RefSeq" id="WP_183342297.1">
    <property type="nucleotide sequence ID" value="NZ_JACHNU010000002.1"/>
</dbReference>
<feature type="compositionally biased region" description="Polar residues" evidence="8">
    <location>
        <begin position="1"/>
        <end position="11"/>
    </location>
</feature>
<protein>
    <submittedName>
        <fullName evidence="10">Simple sugar transport system permease protein</fullName>
    </submittedName>
</protein>
<keyword evidence="5 9" id="KW-0812">Transmembrane</keyword>
<feature type="transmembrane region" description="Helical" evidence="9">
    <location>
        <begin position="110"/>
        <end position="131"/>
    </location>
</feature>
<keyword evidence="2" id="KW-0813">Transport</keyword>
<name>A0A840IF49_9ACTN</name>
<keyword evidence="4" id="KW-0997">Cell inner membrane</keyword>
<evidence type="ECO:0000256" key="2">
    <source>
        <dbReference type="ARBA" id="ARBA00022448"/>
    </source>
</evidence>
<dbReference type="GO" id="GO:0005886">
    <property type="term" value="C:plasma membrane"/>
    <property type="evidence" value="ECO:0007669"/>
    <property type="project" value="UniProtKB-SubCell"/>
</dbReference>
<feature type="transmembrane region" description="Helical" evidence="9">
    <location>
        <begin position="288"/>
        <end position="310"/>
    </location>
</feature>
<keyword evidence="3" id="KW-1003">Cell membrane</keyword>
<dbReference type="PANTHER" id="PTHR32196:SF21">
    <property type="entry name" value="ABC TRANSPORTER PERMEASE PROTEIN YPHD-RELATED"/>
    <property type="match status" value="1"/>
</dbReference>
<gene>
    <name evidence="10" type="ORF">BDZ31_002409</name>
</gene>
<comment type="caution">
    <text evidence="10">The sequence shown here is derived from an EMBL/GenBank/DDBJ whole genome shotgun (WGS) entry which is preliminary data.</text>
</comment>
<feature type="region of interest" description="Disordered" evidence="8">
    <location>
        <begin position="1"/>
        <end position="26"/>
    </location>
</feature>
<keyword evidence="10" id="KW-0762">Sugar transport</keyword>
<dbReference type="CDD" id="cd06579">
    <property type="entry name" value="TM_PBP1_transp_AraH_like"/>
    <property type="match status" value="1"/>
</dbReference>
<evidence type="ECO:0000256" key="6">
    <source>
        <dbReference type="ARBA" id="ARBA00022989"/>
    </source>
</evidence>
<keyword evidence="7 9" id="KW-0472">Membrane</keyword>
<evidence type="ECO:0000256" key="4">
    <source>
        <dbReference type="ARBA" id="ARBA00022519"/>
    </source>
</evidence>
<evidence type="ECO:0000256" key="3">
    <source>
        <dbReference type="ARBA" id="ARBA00022475"/>
    </source>
</evidence>
<sequence length="344" mass="34401">MSTPDTVTTGPALSRPGGGKTRGRGGIATGQRLNELGLLGAIAILFAVLGMTADGFLTSDNQLGILRDAATVGIAATGVTLVIIAGEIDISIGPAVAFASVILAKATSEWGLSVPLAVALTLALGTTLGALAGGLRAYLAVPSFIATLGLWSVLRGLGQQITEALPVPLPENGFFETLGGDIAGIPTPAIIMVVLFVLFAVIAKRTAYGRSVFAIGGNANAARLSGIDLKRVRIALFATTGFLSALTGLLLAARLGSGNGGAAGGLEFDVIAAVVIGGTALAGGRGSLLGTFLGVIFITLIGNGLVLLGVDPFFQDVVRGVIIVGAVVINLLVARRSPTAGREA</sequence>
<dbReference type="InterPro" id="IPR001851">
    <property type="entry name" value="ABC_transp_permease"/>
</dbReference>
<dbReference type="GO" id="GO:0022857">
    <property type="term" value="F:transmembrane transporter activity"/>
    <property type="evidence" value="ECO:0007669"/>
    <property type="project" value="InterPro"/>
</dbReference>
<organism evidence="10 11">
    <name type="scientific">Conexibacter arvalis</name>
    <dbReference type="NCBI Taxonomy" id="912552"/>
    <lineage>
        <taxon>Bacteria</taxon>
        <taxon>Bacillati</taxon>
        <taxon>Actinomycetota</taxon>
        <taxon>Thermoleophilia</taxon>
        <taxon>Solirubrobacterales</taxon>
        <taxon>Conexibacteraceae</taxon>
        <taxon>Conexibacter</taxon>
    </lineage>
</organism>
<feature type="transmembrane region" description="Helical" evidence="9">
    <location>
        <begin position="316"/>
        <end position="334"/>
    </location>
</feature>
<feature type="transmembrane region" description="Helical" evidence="9">
    <location>
        <begin position="36"/>
        <end position="57"/>
    </location>
</feature>
<feature type="transmembrane region" description="Helical" evidence="9">
    <location>
        <begin position="234"/>
        <end position="255"/>
    </location>
</feature>
<evidence type="ECO:0000256" key="7">
    <source>
        <dbReference type="ARBA" id="ARBA00023136"/>
    </source>
</evidence>
<evidence type="ECO:0000256" key="8">
    <source>
        <dbReference type="SAM" id="MobiDB-lite"/>
    </source>
</evidence>
<keyword evidence="6 9" id="KW-1133">Transmembrane helix</keyword>
<feature type="transmembrane region" description="Helical" evidence="9">
    <location>
        <begin position="178"/>
        <end position="203"/>
    </location>
</feature>
<keyword evidence="11" id="KW-1185">Reference proteome</keyword>
<accession>A0A840IF49</accession>
<dbReference type="Proteomes" id="UP000585272">
    <property type="component" value="Unassembled WGS sequence"/>
</dbReference>
<evidence type="ECO:0000313" key="11">
    <source>
        <dbReference type="Proteomes" id="UP000585272"/>
    </source>
</evidence>
<reference evidence="10 11" key="1">
    <citation type="submission" date="2020-08" db="EMBL/GenBank/DDBJ databases">
        <title>Genomic Encyclopedia of Archaeal and Bacterial Type Strains, Phase II (KMG-II): from individual species to whole genera.</title>
        <authorList>
            <person name="Goeker M."/>
        </authorList>
    </citation>
    <scope>NUCLEOTIDE SEQUENCE [LARGE SCALE GENOMIC DNA]</scope>
    <source>
        <strain evidence="10 11">DSM 23288</strain>
    </source>
</reference>
<proteinExistence type="predicted"/>
<evidence type="ECO:0000256" key="5">
    <source>
        <dbReference type="ARBA" id="ARBA00022692"/>
    </source>
</evidence>
<evidence type="ECO:0000313" key="10">
    <source>
        <dbReference type="EMBL" id="MBB4662823.1"/>
    </source>
</evidence>
<dbReference type="AlphaFoldDB" id="A0A840IF49"/>
<dbReference type="PANTHER" id="PTHR32196">
    <property type="entry name" value="ABC TRANSPORTER PERMEASE PROTEIN YPHD-RELATED-RELATED"/>
    <property type="match status" value="1"/>
</dbReference>
<feature type="transmembrane region" description="Helical" evidence="9">
    <location>
        <begin position="261"/>
        <end position="281"/>
    </location>
</feature>
<dbReference type="EMBL" id="JACHNU010000002">
    <property type="protein sequence ID" value="MBB4662823.1"/>
    <property type="molecule type" value="Genomic_DNA"/>
</dbReference>
<feature type="compositionally biased region" description="Gly residues" evidence="8">
    <location>
        <begin position="16"/>
        <end position="26"/>
    </location>
</feature>
<dbReference type="Pfam" id="PF02653">
    <property type="entry name" value="BPD_transp_2"/>
    <property type="match status" value="1"/>
</dbReference>